<dbReference type="InterPro" id="IPR048950">
    <property type="entry name" value="Ppx_GppA_C"/>
</dbReference>
<evidence type="ECO:0000256" key="1">
    <source>
        <dbReference type="ARBA" id="ARBA00007125"/>
    </source>
</evidence>
<dbReference type="InterPro" id="IPR050273">
    <property type="entry name" value="GppA/Ppx_hydrolase"/>
</dbReference>
<dbReference type="Pfam" id="PF02541">
    <property type="entry name" value="Ppx-GppA"/>
    <property type="match status" value="1"/>
</dbReference>
<dbReference type="CDD" id="cd24006">
    <property type="entry name" value="ASKHA_NBD_PPX_GppA"/>
    <property type="match status" value="1"/>
</dbReference>
<proteinExistence type="inferred from homology"/>
<evidence type="ECO:0000259" key="2">
    <source>
        <dbReference type="Pfam" id="PF02541"/>
    </source>
</evidence>
<dbReference type="GO" id="GO:0016462">
    <property type="term" value="F:pyrophosphatase activity"/>
    <property type="evidence" value="ECO:0007669"/>
    <property type="project" value="TreeGrafter"/>
</dbReference>
<gene>
    <name evidence="4" type="ORF">EubceDRAFT1_0362</name>
</gene>
<feature type="domain" description="Ppx/GppA phosphatase N-terminal" evidence="2">
    <location>
        <begin position="27"/>
        <end position="308"/>
    </location>
</feature>
<dbReference type="Proteomes" id="UP000005753">
    <property type="component" value="Chromosome"/>
</dbReference>
<sequence length="516" mass="58926">MAVTTFAAVDIGSYDVTLEVFEILKKNGIHCIDKIRHRLELGRGSFTDGKIPPDMVDELCSVLSDFRKIMKGYRVDAYSVIATSALREAQNDLFILGKIRQTTGLDVRILSNSEQRFLSYKAIASVESSLFEEMIRKGTAVVDLDGGSIQLSLFDKSELITTQNLRMGSLRIRERLQDAMAKTSNFDELVEQLIHHDLPSFKKMYLKDRKIENVILNGDFITELIFKDPKHRDRSTRMVSRADFGKWYQRIVGKSVTDLAIENGIPVEYASLLRPSAIICHRIVEEMDASQIWMPGTHLSRGLAYEYAEKMHLLKARHDFGNDIVTSARYLAKRYDVSKPHILNMDMTATAIFDAMKPLHGMDEKERLMLRVAVMLHDVGKYISYNLIGESSYNIIMANEIIGLSHTEREIIAVAARYMADPLPEYEKIVLESSLDRMRYLKTAAFTAIIRLSNALDRSHLQKVRKIDCRLKDDKLQIKLEIREDFSLETGLIDEEAEFFTEVFGVQPIIIAKRIA</sequence>
<reference evidence="4 5" key="1">
    <citation type="submission" date="2010-08" db="EMBL/GenBank/DDBJ databases">
        <authorList>
            <consortium name="US DOE Joint Genome Institute (JGI-PGF)"/>
            <person name="Lucas S."/>
            <person name="Copeland A."/>
            <person name="Lapidus A."/>
            <person name="Cheng J.-F."/>
            <person name="Bruce D."/>
            <person name="Goodwin L."/>
            <person name="Pitluck S."/>
            <person name="Land M.L."/>
            <person name="Hauser L."/>
            <person name="Chang Y.-J."/>
            <person name="Anderson I.J."/>
            <person name="Johnson E."/>
            <person name="Mulhopadhyay B."/>
            <person name="Kyrpides N."/>
            <person name="Woyke T.J."/>
        </authorList>
    </citation>
    <scope>NUCLEOTIDE SEQUENCE [LARGE SCALE GENOMIC DNA]</scope>
    <source>
        <strain evidence="4 5">6</strain>
    </source>
</reference>
<comment type="similarity">
    <text evidence="1">Belongs to the GppA/Ppx family.</text>
</comment>
<name>I5AQZ8_EUBC6</name>
<dbReference type="STRING" id="633697.EubceDRAFT1_0362"/>
<dbReference type="SUPFAM" id="SSF53067">
    <property type="entry name" value="Actin-like ATPase domain"/>
    <property type="match status" value="2"/>
</dbReference>
<reference evidence="4 5" key="2">
    <citation type="submission" date="2012-02" db="EMBL/GenBank/DDBJ databases">
        <title>Improved High-Quality Draft sequence of Eubacterium cellulosolvens 6.</title>
        <authorList>
            <consortium name="US DOE Joint Genome Institute"/>
            <person name="Lucas S."/>
            <person name="Han J."/>
            <person name="Lapidus A."/>
            <person name="Cheng J.-F."/>
            <person name="Goodwin L."/>
            <person name="Pitluck S."/>
            <person name="Peters L."/>
            <person name="Mikhailova N."/>
            <person name="Gu W."/>
            <person name="Detter J.C."/>
            <person name="Han C."/>
            <person name="Tapia R."/>
            <person name="Land M."/>
            <person name="Hauser L."/>
            <person name="Kyrpides N."/>
            <person name="Ivanova N."/>
            <person name="Pagani I."/>
            <person name="Johnson E."/>
            <person name="Mukhopadhyay B."/>
            <person name="Anderson I."/>
            <person name="Woyke T."/>
        </authorList>
    </citation>
    <scope>NUCLEOTIDE SEQUENCE [LARGE SCALE GENOMIC DNA]</scope>
    <source>
        <strain evidence="4 5">6</strain>
    </source>
</reference>
<dbReference type="PANTHER" id="PTHR30005">
    <property type="entry name" value="EXOPOLYPHOSPHATASE"/>
    <property type="match status" value="1"/>
</dbReference>
<keyword evidence="5" id="KW-1185">Reference proteome</keyword>
<dbReference type="AlphaFoldDB" id="I5AQZ8"/>
<evidence type="ECO:0000313" key="4">
    <source>
        <dbReference type="EMBL" id="EIM56221.1"/>
    </source>
</evidence>
<protein>
    <submittedName>
        <fullName evidence="4">Exopolyphosphatase</fullName>
    </submittedName>
</protein>
<dbReference type="Pfam" id="PF21447">
    <property type="entry name" value="Ppx-GppA_III"/>
    <property type="match status" value="1"/>
</dbReference>
<dbReference type="InterPro" id="IPR043129">
    <property type="entry name" value="ATPase_NBD"/>
</dbReference>
<dbReference type="OrthoDB" id="9814545at2"/>
<accession>I5AQZ8</accession>
<dbReference type="Gene3D" id="3.30.420.40">
    <property type="match status" value="1"/>
</dbReference>
<organism evidence="4 5">
    <name type="scientific">Eubacterium cellulosolvens (strain ATCC 43171 / JCM 9499 / 6)</name>
    <name type="common">Cillobacterium cellulosolvens</name>
    <dbReference type="NCBI Taxonomy" id="633697"/>
    <lineage>
        <taxon>Bacteria</taxon>
        <taxon>Bacillati</taxon>
        <taxon>Bacillota</taxon>
        <taxon>Clostridia</taxon>
        <taxon>Eubacteriales</taxon>
        <taxon>Eubacteriaceae</taxon>
        <taxon>Eubacterium</taxon>
    </lineage>
</organism>
<dbReference type="HOGENOM" id="CLU_025908_4_1_9"/>
<dbReference type="Gene3D" id="3.30.420.150">
    <property type="entry name" value="Exopolyphosphatase. Domain 2"/>
    <property type="match status" value="1"/>
</dbReference>
<evidence type="ECO:0000259" key="3">
    <source>
        <dbReference type="Pfam" id="PF21447"/>
    </source>
</evidence>
<evidence type="ECO:0000313" key="5">
    <source>
        <dbReference type="Proteomes" id="UP000005753"/>
    </source>
</evidence>
<dbReference type="PANTHER" id="PTHR30005:SF0">
    <property type="entry name" value="RETROGRADE REGULATION PROTEIN 2"/>
    <property type="match status" value="1"/>
</dbReference>
<feature type="domain" description="Ppx/GppA phosphatase C-terminal" evidence="3">
    <location>
        <begin position="327"/>
        <end position="496"/>
    </location>
</feature>
<dbReference type="SUPFAM" id="SSF109604">
    <property type="entry name" value="HD-domain/PDEase-like"/>
    <property type="match status" value="1"/>
</dbReference>
<dbReference type="InterPro" id="IPR003695">
    <property type="entry name" value="Ppx_GppA_N"/>
</dbReference>
<dbReference type="Gene3D" id="1.10.3210.10">
    <property type="entry name" value="Hypothetical protein af1432"/>
    <property type="match status" value="1"/>
</dbReference>
<dbReference type="EMBL" id="CM001487">
    <property type="protein sequence ID" value="EIM56221.1"/>
    <property type="molecule type" value="Genomic_DNA"/>
</dbReference>
<dbReference type="eggNOG" id="COG0248">
    <property type="taxonomic scope" value="Bacteria"/>
</dbReference>